<dbReference type="SUPFAM" id="SSF64484">
    <property type="entry name" value="beta and beta-prime subunits of DNA dependent RNA-polymerase"/>
    <property type="match status" value="1"/>
</dbReference>
<dbReference type="GO" id="GO:0000428">
    <property type="term" value="C:DNA-directed RNA polymerase complex"/>
    <property type="evidence" value="ECO:0007669"/>
    <property type="project" value="UniProtKB-KW"/>
</dbReference>
<dbReference type="HAMAP" id="MF_01323">
    <property type="entry name" value="RNApol_bact_RpoC1"/>
    <property type="match status" value="1"/>
</dbReference>
<keyword evidence="4 13" id="KW-0934">Plastid</keyword>
<dbReference type="Pfam" id="PF04983">
    <property type="entry name" value="RNA_pol_Rpb1_3"/>
    <property type="match status" value="1"/>
</dbReference>
<dbReference type="EMBL" id="FO082259">
    <property type="protein sequence ID" value="CCO65905.1"/>
    <property type="molecule type" value="Genomic_DNA"/>
</dbReference>
<evidence type="ECO:0000256" key="2">
    <source>
        <dbReference type="ARBA" id="ARBA00007207"/>
    </source>
</evidence>
<organism evidence="13 14">
    <name type="scientific">Bathycoccus prasinos</name>
    <dbReference type="NCBI Taxonomy" id="41875"/>
    <lineage>
        <taxon>Eukaryota</taxon>
        <taxon>Viridiplantae</taxon>
        <taxon>Chlorophyta</taxon>
        <taxon>Mamiellophyceae</taxon>
        <taxon>Mamiellales</taxon>
        <taxon>Bathycoccaceae</taxon>
        <taxon>Bathycoccus</taxon>
    </lineage>
</organism>
<dbReference type="GO" id="GO:0000287">
    <property type="term" value="F:magnesium ion binding"/>
    <property type="evidence" value="ECO:0007669"/>
    <property type="project" value="UniProtKB-UniRule"/>
</dbReference>
<feature type="binding site" evidence="9">
    <location>
        <position position="607"/>
    </location>
    <ligand>
        <name>Mg(2+)</name>
        <dbReference type="ChEBI" id="CHEBI:18420"/>
    </ligand>
</feature>
<dbReference type="SMART" id="SM00663">
    <property type="entry name" value="RPOLA_N"/>
    <property type="match status" value="1"/>
</dbReference>
<dbReference type="PANTHER" id="PTHR19376">
    <property type="entry name" value="DNA-DIRECTED RNA POLYMERASE"/>
    <property type="match status" value="1"/>
</dbReference>
<comment type="subunit">
    <text evidence="9">In plastids the minimal PEP RNA polymerase catalytic core is composed of four subunits: alpha, beta, beta', and beta''. When a (nuclear-encoded) sigma factor is associated with the core the holoenzyme is formed, which can initiate transcription.</text>
</comment>
<dbReference type="EC" id="2.7.7.6" evidence="9"/>
<comment type="cofactor">
    <cofactor evidence="9">
        <name>Zn(2+)</name>
        <dbReference type="ChEBI" id="CHEBI:29105"/>
    </cofactor>
    <text evidence="9">Binds 1 Zn(2+) ion per subunit.</text>
</comment>
<sequence>MSTQFIQIQLASPNEIARWSQRSLPTGENIGEILKADTINYRTFKPERGGLFCEKIFGSTVNGECTCGKTKRRQNRSTPVDTSPEDDPTTIQEVSVPKSVVEICPYCQVEPTDVKVRRYRMGRITLRKPVAHMWYFKNTPNVLANLLPIKAKTITEVIYFSEYSASLPNAINYCVHPHSIWAVNQWKQLSSFFAGTPQRLLDKPAPWNKDQIIRRAGLQSIENCGAQAIETFLHNIDLEFLERVLTAKFKYELQKQDARSVQNEIDSQIAAAAALAVPAGMALEQKQPTRHPVATNFRQTAEDIAKHSYFTKFDSNIEKTFWQEDVTKMLNRRVDVTKYDRTSQKTHGMSREVRQYSKRLRCIRGLLRKNIRPEWMIISLFPVLPPDLRPMIQMSSGRFAAADMNDLYRRLIYRKIRFDKFISLFDPEYLPDLLIRHDLVLLQEAVDAIIDNGRLAKPMMRANRTLFKSLTAVIEGKQGRFRQNLLGKRVDYSGRSVIVVGPKLRLHQCGLPREMALELFQPFVIRALLAHADVTNIRAAKNLIQRRTPLVWETLETVVHGHPILLNRAPTLHRLGIQAFEPILLPGRAIQLHPLVCPAFNADFDGDQMAVHIPLSLEAQAEARLLMLATHNWLSPATGEPSILPSQDMILGFYYLTAAKPTEKMTKRRALRQHRKKDKTMNQGIFSNFAQVLQSFSLGKVQMHDWIWVRWHAGIHTDSPEPLQMLLSRSGQVRTVYKNYIMEHSALETRASHPTDFVTVPDMTTAIPAPSAAAPHAEFFIRTTPGRVIFNNLLYENLFL</sequence>
<dbReference type="AlphaFoldDB" id="K8F1F7"/>
<name>K8F1F7_9CHLO</name>
<dbReference type="GO" id="GO:0008270">
    <property type="term" value="F:zinc ion binding"/>
    <property type="evidence" value="ECO:0007669"/>
    <property type="project" value="UniProtKB-UniRule"/>
</dbReference>
<evidence type="ECO:0000313" key="13">
    <source>
        <dbReference type="EMBL" id="CCO65905.1"/>
    </source>
</evidence>
<dbReference type="PANTHER" id="PTHR19376:SF54">
    <property type="entry name" value="DNA-DIRECTED RNA POLYMERASE SUBUNIT BETA"/>
    <property type="match status" value="1"/>
</dbReference>
<keyword evidence="13" id="KW-0150">Chloroplast</keyword>
<feature type="binding site" evidence="9">
    <location>
        <position position="605"/>
    </location>
    <ligand>
        <name>Mg(2+)</name>
        <dbReference type="ChEBI" id="CHEBI:18420"/>
    </ligand>
</feature>
<gene>
    <name evidence="13" type="primary">RpoC1</name>
    <name evidence="9" type="synonym">rpoC1</name>
    <name evidence="13" type="ordered locus">BathyCg00010</name>
</gene>
<dbReference type="InterPro" id="IPR007080">
    <property type="entry name" value="RNA_pol_Rpb1_1"/>
</dbReference>
<feature type="binding site" evidence="9">
    <location>
        <position position="104"/>
    </location>
    <ligand>
        <name>Zn(2+)</name>
        <dbReference type="ChEBI" id="CHEBI:29105"/>
    </ligand>
</feature>
<keyword evidence="9" id="KW-0460">Magnesium</keyword>
<dbReference type="GO" id="GO:0003677">
    <property type="term" value="F:DNA binding"/>
    <property type="evidence" value="ECO:0007669"/>
    <property type="project" value="UniProtKB-UniRule"/>
</dbReference>
<evidence type="ECO:0000256" key="1">
    <source>
        <dbReference type="ARBA" id="ARBA00004026"/>
    </source>
</evidence>
<dbReference type="InterPro" id="IPR006592">
    <property type="entry name" value="RNA_pol_N"/>
</dbReference>
<keyword evidence="3 9" id="KW-0240">DNA-directed RNA polymerase</keyword>
<feature type="binding site" evidence="9">
    <location>
        <position position="603"/>
    </location>
    <ligand>
        <name>Mg(2+)</name>
        <dbReference type="ChEBI" id="CHEBI:18420"/>
    </ligand>
</feature>
<dbReference type="KEGG" id="bpg:BathyCg00010"/>
<dbReference type="GO" id="GO:0006351">
    <property type="term" value="P:DNA-templated transcription"/>
    <property type="evidence" value="ECO:0007669"/>
    <property type="project" value="UniProtKB-UniRule"/>
</dbReference>
<feature type="binding site" evidence="9">
    <location>
        <position position="65"/>
    </location>
    <ligand>
        <name>Zn(2+)</name>
        <dbReference type="ChEBI" id="CHEBI:29105"/>
    </ligand>
</feature>
<feature type="region of interest" description="Disordered" evidence="11">
    <location>
        <begin position="68"/>
        <end position="90"/>
    </location>
</feature>
<dbReference type="GO" id="GO:0009507">
    <property type="term" value="C:chloroplast"/>
    <property type="evidence" value="ECO:0007669"/>
    <property type="project" value="UniProtKB-SubCell"/>
</dbReference>
<evidence type="ECO:0000256" key="8">
    <source>
        <dbReference type="ARBA" id="ARBA00048552"/>
    </source>
</evidence>
<keyword evidence="5 9" id="KW-0808">Transferase</keyword>
<dbReference type="Gene3D" id="1.10.40.90">
    <property type="match status" value="1"/>
</dbReference>
<proteinExistence type="inferred from homology"/>
<evidence type="ECO:0000259" key="12">
    <source>
        <dbReference type="SMART" id="SM00663"/>
    </source>
</evidence>
<comment type="catalytic activity">
    <reaction evidence="8 9 10">
        <text>RNA(n) + a ribonucleoside 5'-triphosphate = RNA(n+1) + diphosphate</text>
        <dbReference type="Rhea" id="RHEA:21248"/>
        <dbReference type="Rhea" id="RHEA-COMP:14527"/>
        <dbReference type="Rhea" id="RHEA-COMP:17342"/>
        <dbReference type="ChEBI" id="CHEBI:33019"/>
        <dbReference type="ChEBI" id="CHEBI:61557"/>
        <dbReference type="ChEBI" id="CHEBI:140395"/>
        <dbReference type="EC" id="2.7.7.6"/>
    </reaction>
</comment>
<evidence type="ECO:0000256" key="10">
    <source>
        <dbReference type="RuleBase" id="RU004279"/>
    </source>
</evidence>
<dbReference type="Gene3D" id="4.10.860.120">
    <property type="entry name" value="RNA polymerase II, clamp domain"/>
    <property type="match status" value="1"/>
</dbReference>
<feature type="binding site" evidence="9">
    <location>
        <position position="107"/>
    </location>
    <ligand>
        <name>Zn(2+)</name>
        <dbReference type="ChEBI" id="CHEBI:29105"/>
    </ligand>
</feature>
<evidence type="ECO:0000256" key="5">
    <source>
        <dbReference type="ARBA" id="ARBA00022679"/>
    </source>
</evidence>
<comment type="subcellular location">
    <subcellularLocation>
        <location evidence="9">Plastid</location>
        <location evidence="9">Chloroplast</location>
    </subcellularLocation>
</comment>
<dbReference type="InterPro" id="IPR044893">
    <property type="entry name" value="RNA_pol_Rpb1_clamp_domain"/>
</dbReference>
<dbReference type="Gene3D" id="2.40.40.20">
    <property type="match status" value="1"/>
</dbReference>
<dbReference type="GO" id="GO:0003899">
    <property type="term" value="F:DNA-directed RNA polymerase activity"/>
    <property type="evidence" value="ECO:0007669"/>
    <property type="project" value="UniProtKB-UniRule"/>
</dbReference>
<dbReference type="InterPro" id="IPR007066">
    <property type="entry name" value="RNA_pol_Rpb1_3"/>
</dbReference>
<comment type="similarity">
    <text evidence="2 9">Belongs to the RNA polymerase beta' chain family. RpoC1 subfamily.</text>
</comment>
<keyword evidence="9" id="KW-0479">Metal-binding</keyword>
<evidence type="ECO:0000256" key="4">
    <source>
        <dbReference type="ARBA" id="ARBA00022640"/>
    </source>
</evidence>
<dbReference type="InterPro" id="IPR034678">
    <property type="entry name" value="RNApol_RpoC1"/>
</dbReference>
<geneLocation type="chloroplast" evidence="13"/>
<dbReference type="GeneID" id="20314158"/>
<reference evidence="13 14" key="1">
    <citation type="submission" date="2011-10" db="EMBL/GenBank/DDBJ databases">
        <authorList>
            <person name="Genoscope - CEA"/>
        </authorList>
    </citation>
    <scope>NUCLEOTIDE SEQUENCE [LARGE SCALE GENOMIC DNA]</scope>
    <source>
        <strain evidence="13 14">RCC 1105</strain>
    </source>
</reference>
<evidence type="ECO:0000256" key="11">
    <source>
        <dbReference type="SAM" id="MobiDB-lite"/>
    </source>
</evidence>
<accession>K8F1F7</accession>
<dbReference type="InterPro" id="IPR000722">
    <property type="entry name" value="RNA_pol_asu"/>
</dbReference>
<dbReference type="Gene3D" id="1.10.274.100">
    <property type="entry name" value="RNA polymerase Rpb1, domain 3"/>
    <property type="match status" value="1"/>
</dbReference>
<keyword evidence="7 9" id="KW-0804">Transcription</keyword>
<dbReference type="Proteomes" id="UP000198341">
    <property type="component" value="Chloroplast Pltd"/>
</dbReference>
<dbReference type="STRING" id="41875.K8F1F7"/>
<evidence type="ECO:0000256" key="7">
    <source>
        <dbReference type="ARBA" id="ARBA00023163"/>
    </source>
</evidence>
<feature type="domain" description="RNA polymerase N-terminal" evidence="12">
    <location>
        <begin position="374"/>
        <end position="657"/>
    </location>
</feature>
<dbReference type="InterPro" id="IPR045867">
    <property type="entry name" value="DNA-dir_RpoC_beta_prime"/>
</dbReference>
<evidence type="ECO:0000256" key="3">
    <source>
        <dbReference type="ARBA" id="ARBA00022478"/>
    </source>
</evidence>
<evidence type="ECO:0000313" key="14">
    <source>
        <dbReference type="Proteomes" id="UP000198341"/>
    </source>
</evidence>
<feature type="binding site" evidence="9">
    <location>
        <position position="67"/>
    </location>
    <ligand>
        <name>Zn(2+)</name>
        <dbReference type="ChEBI" id="CHEBI:29105"/>
    </ligand>
</feature>
<evidence type="ECO:0000256" key="6">
    <source>
        <dbReference type="ARBA" id="ARBA00022695"/>
    </source>
</evidence>
<dbReference type="OrthoDB" id="1862828at2759"/>
<evidence type="ECO:0000256" key="9">
    <source>
        <dbReference type="HAMAP-Rule" id="MF_01323"/>
    </source>
</evidence>
<protein>
    <recommendedName>
        <fullName evidence="9">DNA-directed RNA polymerase subunit beta'</fullName>
        <ecNumber evidence="9">2.7.7.6</ecNumber>
    </recommendedName>
    <alternativeName>
        <fullName evidence="9">PEP</fullName>
    </alternativeName>
    <alternativeName>
        <fullName evidence="9">Plastid-encoded RNA polymerase subunit beta'</fullName>
        <shortName evidence="9">RNA polymerase subunit beta'</shortName>
    </alternativeName>
</protein>
<dbReference type="Pfam" id="PF04997">
    <property type="entry name" value="RNA_pol_Rpb1_1"/>
    <property type="match status" value="1"/>
</dbReference>
<comment type="cofactor">
    <cofactor evidence="9">
        <name>Mg(2+)</name>
        <dbReference type="ChEBI" id="CHEBI:18420"/>
    </cofactor>
    <text evidence="9">Binds 1 Mg(2+) ion per subunit.</text>
</comment>
<comment type="function">
    <text evidence="1 9 10">DNA-dependent RNA polymerase catalyzes the transcription of DNA into RNA using the four ribonucleoside triphosphates as substrates.</text>
</comment>
<dbReference type="RefSeq" id="YP_009056861.1">
    <property type="nucleotide sequence ID" value="NC_024811.1"/>
</dbReference>
<dbReference type="Pfam" id="PF00623">
    <property type="entry name" value="RNA_pol_Rpb1_2"/>
    <property type="match status" value="2"/>
</dbReference>
<keyword evidence="9" id="KW-0862">Zinc</keyword>
<keyword evidence="6 9" id="KW-0548">Nucleotidyltransferase</keyword>
<dbReference type="InterPro" id="IPR042102">
    <property type="entry name" value="RNA_pol_Rpb1_3_sf"/>
</dbReference>
<keyword evidence="14" id="KW-1185">Reference proteome</keyword>